<keyword evidence="1" id="KW-0808">Transferase</keyword>
<evidence type="ECO:0000313" key="4">
    <source>
        <dbReference type="EMBL" id="VGO22207.1"/>
    </source>
</evidence>
<evidence type="ECO:0000259" key="3">
    <source>
        <dbReference type="PROSITE" id="PS51186"/>
    </source>
</evidence>
<dbReference type="InterPro" id="IPR000182">
    <property type="entry name" value="GNAT_dom"/>
</dbReference>
<dbReference type="InterPro" id="IPR050832">
    <property type="entry name" value="Bact_Acetyltransf"/>
</dbReference>
<dbReference type="PANTHER" id="PTHR43877:SF5">
    <property type="entry name" value="BLL8307 PROTEIN"/>
    <property type="match status" value="1"/>
</dbReference>
<feature type="domain" description="N-acetyltransferase" evidence="3">
    <location>
        <begin position="2"/>
        <end position="153"/>
    </location>
</feature>
<reference evidence="4 5" key="1">
    <citation type="submission" date="2019-04" db="EMBL/GenBank/DDBJ databases">
        <authorList>
            <person name="Van Vliet M D."/>
        </authorList>
    </citation>
    <scope>NUCLEOTIDE SEQUENCE [LARGE SCALE GENOMIC DNA]</scope>
    <source>
        <strain evidence="4 5">F21</strain>
    </source>
</reference>
<keyword evidence="2" id="KW-0012">Acyltransferase</keyword>
<gene>
    <name evidence="4" type="ORF">SCARR_04289</name>
</gene>
<protein>
    <recommendedName>
        <fullName evidence="3">N-acetyltransferase domain-containing protein</fullName>
    </recommendedName>
</protein>
<keyword evidence="5" id="KW-1185">Reference proteome</keyword>
<dbReference type="GO" id="GO:0016747">
    <property type="term" value="F:acyltransferase activity, transferring groups other than amino-acyl groups"/>
    <property type="evidence" value="ECO:0007669"/>
    <property type="project" value="InterPro"/>
</dbReference>
<dbReference type="InterPro" id="IPR016181">
    <property type="entry name" value="Acyl_CoA_acyltransferase"/>
</dbReference>
<organism evidence="4 5">
    <name type="scientific">Pontiella sulfatireligans</name>
    <dbReference type="NCBI Taxonomy" id="2750658"/>
    <lineage>
        <taxon>Bacteria</taxon>
        <taxon>Pseudomonadati</taxon>
        <taxon>Kiritimatiellota</taxon>
        <taxon>Kiritimatiellia</taxon>
        <taxon>Kiritimatiellales</taxon>
        <taxon>Pontiellaceae</taxon>
        <taxon>Pontiella</taxon>
    </lineage>
</organism>
<dbReference type="CDD" id="cd04301">
    <property type="entry name" value="NAT_SF"/>
    <property type="match status" value="1"/>
</dbReference>
<dbReference type="AlphaFoldDB" id="A0A6C2USK9"/>
<evidence type="ECO:0000256" key="1">
    <source>
        <dbReference type="ARBA" id="ARBA00022679"/>
    </source>
</evidence>
<evidence type="ECO:0000256" key="2">
    <source>
        <dbReference type="ARBA" id="ARBA00023315"/>
    </source>
</evidence>
<dbReference type="SUPFAM" id="SSF55729">
    <property type="entry name" value="Acyl-CoA N-acyltransferases (Nat)"/>
    <property type="match status" value="1"/>
</dbReference>
<dbReference type="Gene3D" id="3.40.630.30">
    <property type="match status" value="1"/>
</dbReference>
<proteinExistence type="predicted"/>
<sequence length="158" mass="18088">MFTIRPYENRDKVAVWNLHNAALRPTGAHAGNGDWDNDLHHIPEVYLETGGVFLVGLLNGGIVAMGALERKGQGQAEVRRMRVHPDQQRNNFGQLILEQLEESALQLGLRNLYLETTTLQETAQRFYMKNNYRETERKIIAPFEVIHYEKTLGTKGEE</sequence>
<accession>A0A6C2USK9</accession>
<dbReference type="PANTHER" id="PTHR43877">
    <property type="entry name" value="AMINOALKYLPHOSPHONATE N-ACETYLTRANSFERASE-RELATED-RELATED"/>
    <property type="match status" value="1"/>
</dbReference>
<dbReference type="Proteomes" id="UP000346198">
    <property type="component" value="Unassembled WGS sequence"/>
</dbReference>
<evidence type="ECO:0000313" key="5">
    <source>
        <dbReference type="Proteomes" id="UP000346198"/>
    </source>
</evidence>
<dbReference type="PROSITE" id="PS51186">
    <property type="entry name" value="GNAT"/>
    <property type="match status" value="1"/>
</dbReference>
<dbReference type="Pfam" id="PF00583">
    <property type="entry name" value="Acetyltransf_1"/>
    <property type="match status" value="1"/>
</dbReference>
<dbReference type="EMBL" id="CAAHFH010000002">
    <property type="protein sequence ID" value="VGO22207.1"/>
    <property type="molecule type" value="Genomic_DNA"/>
</dbReference>
<dbReference type="RefSeq" id="WP_136063606.1">
    <property type="nucleotide sequence ID" value="NZ_CAAHFH010000002.1"/>
</dbReference>
<name>A0A6C2USK9_9BACT</name>